<dbReference type="EMBL" id="FLLR01000022">
    <property type="protein sequence ID" value="SBO14320.1"/>
    <property type="molecule type" value="Genomic_DNA"/>
</dbReference>
<dbReference type="RefSeq" id="WP_155638128.1">
    <property type="nucleotide sequence ID" value="NZ_CCXQ01000133.1"/>
</dbReference>
<evidence type="ECO:0000313" key="2">
    <source>
        <dbReference type="Proteomes" id="UP000078419"/>
    </source>
</evidence>
<proteinExistence type="predicted"/>
<dbReference type="AlphaFoldDB" id="A0AA45ZHH1"/>
<name>A0AA45ZHH1_ANAPH</name>
<gene>
    <name evidence="1" type="ORF">ANAPC1_00667</name>
</gene>
<comment type="caution">
    <text evidence="1">The sequence shown here is derived from an EMBL/GenBank/DDBJ whole genome shotgun (WGS) entry which is preliminary data.</text>
</comment>
<sequence length="501" mass="56827">MYSVKNDLMVIYMNLGKKPLLRKPQTTPFILEKTAIGDASPDHLKKPDVTNSSANTAALQDALRSHKKDTRYSDKVYIFFSEEEKKGIVTLYESSIQSIQIYSNSSENLDTQYTMVAILNKITVGQDKKRKASRNISIRAFHHEWENKDFQNIKPEITLIAAGKDYNTRTETYFSPPKNQSIPLIGISTSKYVEYRPMIEKHSKTFLEKALPLHINKKSIITTILESYILKKNSRANTKVAIYLVENFLPLIPKTTLAALKKGALKLKRICLEEGSNTTDLNEVDRLCLSLNSASFPAPYSITETNTKALKEEVFHLIKERACQYEHLHEALSKDAYKSIISVDLEEIVACYTNKSNQFTSTLLKKCISANKNLSHKMAIVHRYIDELKKRSVNNNAKPLILDCQLPGAGEDFTFAHNSLISLAKKNAPHEVEFCVDHIIEEAKRQVAKKYSTIFLRDVMGITEKVSAHVNKMSVKINKMQHNDELQASVPHNSTESCNLI</sequence>
<dbReference type="Proteomes" id="UP000078419">
    <property type="component" value="Unassembled WGS sequence"/>
</dbReference>
<accession>A0AA45ZHH1</accession>
<protein>
    <submittedName>
        <fullName evidence="1">Uncharacterized protein</fullName>
    </submittedName>
</protein>
<reference evidence="2" key="1">
    <citation type="submission" date="2016-03" db="EMBL/GenBank/DDBJ databases">
        <authorList>
            <person name="Loux Valentin"/>
        </authorList>
    </citation>
    <scope>NUCLEOTIDE SEQUENCE [LARGE SCALE GENOMIC DNA]</scope>
    <source>
        <strain evidence="2">C1</strain>
    </source>
</reference>
<organism evidence="1 2">
    <name type="scientific">Anaplasma phagocytophilum</name>
    <name type="common">Ehrlichia phagocytophila</name>
    <dbReference type="NCBI Taxonomy" id="948"/>
    <lineage>
        <taxon>Bacteria</taxon>
        <taxon>Pseudomonadati</taxon>
        <taxon>Pseudomonadota</taxon>
        <taxon>Alphaproteobacteria</taxon>
        <taxon>Rickettsiales</taxon>
        <taxon>Anaplasmataceae</taxon>
        <taxon>Anaplasma</taxon>
        <taxon>phagocytophilum group</taxon>
    </lineage>
</organism>
<evidence type="ECO:0000313" key="1">
    <source>
        <dbReference type="EMBL" id="SBO14320.1"/>
    </source>
</evidence>